<keyword evidence="3" id="KW-0804">Transcription</keyword>
<comment type="caution">
    <text evidence="5">The sequence shown here is derived from an EMBL/GenBank/DDBJ whole genome shotgun (WGS) entry which is preliminary data.</text>
</comment>
<dbReference type="AlphaFoldDB" id="A0A2T3JMC8"/>
<evidence type="ECO:0000256" key="2">
    <source>
        <dbReference type="ARBA" id="ARBA00023125"/>
    </source>
</evidence>
<dbReference type="InterPro" id="IPR018060">
    <property type="entry name" value="HTH_AraC"/>
</dbReference>
<accession>A0A2T3JMC8</accession>
<evidence type="ECO:0000313" key="6">
    <source>
        <dbReference type="Proteomes" id="UP000240987"/>
    </source>
</evidence>
<reference evidence="5 6" key="1">
    <citation type="submission" date="2018-01" db="EMBL/GenBank/DDBJ databases">
        <title>Whole genome sequencing of Histamine producing bacteria.</title>
        <authorList>
            <person name="Butler K."/>
        </authorList>
    </citation>
    <scope>NUCLEOTIDE SEQUENCE [LARGE SCALE GENOMIC DNA]</scope>
    <source>
        <strain evidence="5 6">JCM 12947</strain>
    </source>
</reference>
<dbReference type="PROSITE" id="PS01124">
    <property type="entry name" value="HTH_ARAC_FAMILY_2"/>
    <property type="match status" value="1"/>
</dbReference>
<dbReference type="InterPro" id="IPR009057">
    <property type="entry name" value="Homeodomain-like_sf"/>
</dbReference>
<evidence type="ECO:0000256" key="1">
    <source>
        <dbReference type="ARBA" id="ARBA00023015"/>
    </source>
</evidence>
<dbReference type="Proteomes" id="UP000240987">
    <property type="component" value="Unassembled WGS sequence"/>
</dbReference>
<keyword evidence="2" id="KW-0238">DNA-binding</keyword>
<dbReference type="Gene3D" id="1.10.10.60">
    <property type="entry name" value="Homeodomain-like"/>
    <property type="match status" value="2"/>
</dbReference>
<dbReference type="GO" id="GO:0043565">
    <property type="term" value="F:sequence-specific DNA binding"/>
    <property type="evidence" value="ECO:0007669"/>
    <property type="project" value="InterPro"/>
</dbReference>
<dbReference type="PANTHER" id="PTHR43280:SF2">
    <property type="entry name" value="HTH-TYPE TRANSCRIPTIONAL REGULATOR EXSA"/>
    <property type="match status" value="1"/>
</dbReference>
<dbReference type="EMBL" id="PYMJ01000004">
    <property type="protein sequence ID" value="PSU50175.1"/>
    <property type="molecule type" value="Genomic_DNA"/>
</dbReference>
<dbReference type="RefSeq" id="WP_107241790.1">
    <property type="nucleotide sequence ID" value="NZ_PYMJ01000004.1"/>
</dbReference>
<dbReference type="Pfam" id="PF12833">
    <property type="entry name" value="HTH_18"/>
    <property type="match status" value="1"/>
</dbReference>
<dbReference type="GO" id="GO:0003700">
    <property type="term" value="F:DNA-binding transcription factor activity"/>
    <property type="evidence" value="ECO:0007669"/>
    <property type="project" value="InterPro"/>
</dbReference>
<dbReference type="PANTHER" id="PTHR43280">
    <property type="entry name" value="ARAC-FAMILY TRANSCRIPTIONAL REGULATOR"/>
    <property type="match status" value="1"/>
</dbReference>
<keyword evidence="6" id="KW-1185">Reference proteome</keyword>
<feature type="domain" description="HTH araC/xylS-type" evidence="4">
    <location>
        <begin position="226"/>
        <end position="324"/>
    </location>
</feature>
<name>A0A2T3JMC8_9GAMM</name>
<dbReference type="PRINTS" id="PR00032">
    <property type="entry name" value="HTHARAC"/>
</dbReference>
<organism evidence="5 6">
    <name type="scientific">Photobacterium frigidiphilum</name>
    <dbReference type="NCBI Taxonomy" id="264736"/>
    <lineage>
        <taxon>Bacteria</taxon>
        <taxon>Pseudomonadati</taxon>
        <taxon>Pseudomonadota</taxon>
        <taxon>Gammaproteobacteria</taxon>
        <taxon>Vibrionales</taxon>
        <taxon>Vibrionaceae</taxon>
        <taxon>Photobacterium</taxon>
    </lineage>
</organism>
<dbReference type="InterPro" id="IPR020449">
    <property type="entry name" value="Tscrpt_reg_AraC-type_HTH"/>
</dbReference>
<dbReference type="SUPFAM" id="SSF46689">
    <property type="entry name" value="Homeodomain-like"/>
    <property type="match status" value="2"/>
</dbReference>
<sequence>MNKHYMKHGSNSIPITNINSTHDQLISSFDKAPLGSSVGDCLGCQIHTLSGYGGCTSHQEGQNKKTTFLRLLTVVKGDNIRWHNGKDEPKQLQKGKSVLIFSENTFNDVFISEKESYIEIADIRFDCNYLSPIYQQMSAKFQESGINPQTDNIPLVFNTIIEIQQFINQLQTELTNKESGVTDNLLAVLQAYHCLSKILDQLEMIKSNKTDHEYSCLSSRTLNKVRKAHTLITSKPGENWSIKEICKEVGTNETSFKRGFKLLFDNTFSKALQQARMEVAAKELLYTDKPIIDIVYNIGYSSPSYFSKLFKQYSGEKPLQYRRQRQ</sequence>
<evidence type="ECO:0000313" key="5">
    <source>
        <dbReference type="EMBL" id="PSU50175.1"/>
    </source>
</evidence>
<dbReference type="SMART" id="SM00342">
    <property type="entry name" value="HTH_ARAC"/>
    <property type="match status" value="1"/>
</dbReference>
<protein>
    <submittedName>
        <fullName evidence="5">AraC family transcriptional regulator</fullName>
    </submittedName>
</protein>
<evidence type="ECO:0000259" key="4">
    <source>
        <dbReference type="PROSITE" id="PS01124"/>
    </source>
</evidence>
<proteinExistence type="predicted"/>
<gene>
    <name evidence="5" type="ORF">C9J12_05410</name>
</gene>
<dbReference type="OrthoDB" id="34150at2"/>
<keyword evidence="1" id="KW-0805">Transcription regulation</keyword>
<evidence type="ECO:0000256" key="3">
    <source>
        <dbReference type="ARBA" id="ARBA00023163"/>
    </source>
</evidence>